<evidence type="ECO:0000256" key="1">
    <source>
        <dbReference type="ARBA" id="ARBA00022441"/>
    </source>
</evidence>
<protein>
    <recommendedName>
        <fullName evidence="3">BTB domain-containing protein</fullName>
    </recommendedName>
</protein>
<dbReference type="PROSITE" id="PS50097">
    <property type="entry name" value="BTB"/>
    <property type="match status" value="1"/>
</dbReference>
<dbReference type="CDD" id="cd14733">
    <property type="entry name" value="BACK"/>
    <property type="match status" value="1"/>
</dbReference>
<keyword evidence="2" id="KW-0677">Repeat</keyword>
<name>A0ABR3AVQ0_PHYBL</name>
<keyword evidence="1" id="KW-0880">Kelch repeat</keyword>
<evidence type="ECO:0000256" key="2">
    <source>
        <dbReference type="ARBA" id="ARBA00022737"/>
    </source>
</evidence>
<dbReference type="EMBL" id="JBCLYO010000013">
    <property type="protein sequence ID" value="KAL0083674.1"/>
    <property type="molecule type" value="Genomic_DNA"/>
</dbReference>
<dbReference type="CDD" id="cd18186">
    <property type="entry name" value="BTB_POZ_ZBTB_KLHL-like"/>
    <property type="match status" value="1"/>
</dbReference>
<evidence type="ECO:0000313" key="4">
    <source>
        <dbReference type="EMBL" id="KAL0083674.1"/>
    </source>
</evidence>
<reference evidence="4 5" key="1">
    <citation type="submission" date="2024-04" db="EMBL/GenBank/DDBJ databases">
        <title>Symmetric and asymmetric DNA N6-adenine methylation regulates different biological responses in Mucorales.</title>
        <authorList>
            <consortium name="Lawrence Berkeley National Laboratory"/>
            <person name="Lax C."/>
            <person name="Mondo S.J."/>
            <person name="Osorio-Concepcion M."/>
            <person name="Muszewska A."/>
            <person name="Corrochano-Luque M."/>
            <person name="Gutierrez G."/>
            <person name="Riley R."/>
            <person name="Lipzen A."/>
            <person name="Guo J."/>
            <person name="Hundley H."/>
            <person name="Amirebrahimi M."/>
            <person name="Ng V."/>
            <person name="Lorenzo-Gutierrez D."/>
            <person name="Binder U."/>
            <person name="Yang J."/>
            <person name="Song Y."/>
            <person name="Canovas D."/>
            <person name="Navarro E."/>
            <person name="Freitag M."/>
            <person name="Gabaldon T."/>
            <person name="Grigoriev I.V."/>
            <person name="Corrochano L.M."/>
            <person name="Nicolas F.E."/>
            <person name="Garre V."/>
        </authorList>
    </citation>
    <scope>NUCLEOTIDE SEQUENCE [LARGE SCALE GENOMIC DNA]</scope>
    <source>
        <strain evidence="4 5">L51</strain>
    </source>
</reference>
<organism evidence="4 5">
    <name type="scientific">Phycomyces blakesleeanus</name>
    <dbReference type="NCBI Taxonomy" id="4837"/>
    <lineage>
        <taxon>Eukaryota</taxon>
        <taxon>Fungi</taxon>
        <taxon>Fungi incertae sedis</taxon>
        <taxon>Mucoromycota</taxon>
        <taxon>Mucoromycotina</taxon>
        <taxon>Mucoromycetes</taxon>
        <taxon>Mucorales</taxon>
        <taxon>Phycomycetaceae</taxon>
        <taxon>Phycomyces</taxon>
    </lineage>
</organism>
<dbReference type="SUPFAM" id="SSF54695">
    <property type="entry name" value="POZ domain"/>
    <property type="match status" value="1"/>
</dbReference>
<dbReference type="Pfam" id="PF00651">
    <property type="entry name" value="BTB"/>
    <property type="match status" value="1"/>
</dbReference>
<dbReference type="InterPro" id="IPR011333">
    <property type="entry name" value="SKP1/BTB/POZ_sf"/>
</dbReference>
<proteinExistence type="predicted"/>
<accession>A0ABR3AVQ0</accession>
<evidence type="ECO:0000259" key="3">
    <source>
        <dbReference type="PROSITE" id="PS50097"/>
    </source>
</evidence>
<dbReference type="SMART" id="SM00225">
    <property type="entry name" value="BTB"/>
    <property type="match status" value="1"/>
</dbReference>
<dbReference type="Proteomes" id="UP001448207">
    <property type="component" value="Unassembled WGS sequence"/>
</dbReference>
<dbReference type="PANTHER" id="PTHR24412">
    <property type="entry name" value="KELCH PROTEIN"/>
    <property type="match status" value="1"/>
</dbReference>
<dbReference type="Gene3D" id="3.30.710.10">
    <property type="entry name" value="Potassium Channel Kv1.1, Chain A"/>
    <property type="match status" value="1"/>
</dbReference>
<feature type="domain" description="BTB" evidence="3">
    <location>
        <begin position="79"/>
        <end position="155"/>
    </location>
</feature>
<comment type="caution">
    <text evidence="4">The sequence shown here is derived from an EMBL/GenBank/DDBJ whole genome shotgun (WGS) entry which is preliminary data.</text>
</comment>
<sequence length="325" mass="37820">MGIDNSLGTLKSFKNIKPASCEWEFPSVLPSSTIQDSINNDSLNISVHIKQDPANPKEHFLTAYIPESVVKETNYLPPHDATVYVFENIEETDLSEYQSFNCHKSKLTEASGWFKQVFNDAEGPTTNEAIIRGMDPEIFKRLLQYSYTLTCDIMNIEDALTLIEAAERLEFNNLIKQGFQYLQTNINSSAIWNIWKVADVYDCKKTIEVCKDYLKRNIVSILKDTSWLRTDVDYALRALNVDGLPEAYERQEQQEREEIDHKFASMVRCIRFSQMVKEDLRYISNNIQYVMNVEGIPRMIARAFRNIQFDSKETIPKEYQKRHIH</sequence>
<dbReference type="InterPro" id="IPR000210">
    <property type="entry name" value="BTB/POZ_dom"/>
</dbReference>
<evidence type="ECO:0000313" key="5">
    <source>
        <dbReference type="Proteomes" id="UP001448207"/>
    </source>
</evidence>
<gene>
    <name evidence="4" type="ORF">J3Q64DRAFT_1836160</name>
</gene>
<keyword evidence="5" id="KW-1185">Reference proteome</keyword>
<dbReference type="PANTHER" id="PTHR24412:SF419">
    <property type="entry name" value="KELCH-LIKE PROTEIN 20"/>
    <property type="match status" value="1"/>
</dbReference>